<gene>
    <name evidence="1" type="ORF">B296_00015469</name>
</gene>
<dbReference type="AlphaFoldDB" id="A0A426XD80"/>
<sequence>MIGVAGELDYFSAHIRLREPDKSEDKAECKTTDSRAIGLATPWYRRGGTSIESSIPCSHRGRVLVVKGAEDVENTKANSKYQDKGGRADAKELHKTGVDGLLIKIAESEGLWVDARVFDQGTK</sequence>
<name>A0A426XD80_ENSVE</name>
<accession>A0A426XD80</accession>
<dbReference type="Proteomes" id="UP000287651">
    <property type="component" value="Unassembled WGS sequence"/>
</dbReference>
<reference evidence="1 2" key="1">
    <citation type="journal article" date="2014" name="Agronomy (Basel)">
        <title>A Draft Genome Sequence for Ensete ventricosum, the Drought-Tolerant Tree Against Hunger.</title>
        <authorList>
            <person name="Harrison J."/>
            <person name="Moore K.A."/>
            <person name="Paszkiewicz K."/>
            <person name="Jones T."/>
            <person name="Grant M."/>
            <person name="Ambacheew D."/>
            <person name="Muzemil S."/>
            <person name="Studholme D.J."/>
        </authorList>
    </citation>
    <scope>NUCLEOTIDE SEQUENCE [LARGE SCALE GENOMIC DNA]</scope>
</reference>
<proteinExistence type="predicted"/>
<dbReference type="EMBL" id="AMZH03022284">
    <property type="protein sequence ID" value="RRT37445.1"/>
    <property type="molecule type" value="Genomic_DNA"/>
</dbReference>
<evidence type="ECO:0000313" key="1">
    <source>
        <dbReference type="EMBL" id="RRT37445.1"/>
    </source>
</evidence>
<organism evidence="1 2">
    <name type="scientific">Ensete ventricosum</name>
    <name type="common">Abyssinian banana</name>
    <name type="synonym">Musa ensete</name>
    <dbReference type="NCBI Taxonomy" id="4639"/>
    <lineage>
        <taxon>Eukaryota</taxon>
        <taxon>Viridiplantae</taxon>
        <taxon>Streptophyta</taxon>
        <taxon>Embryophyta</taxon>
        <taxon>Tracheophyta</taxon>
        <taxon>Spermatophyta</taxon>
        <taxon>Magnoliopsida</taxon>
        <taxon>Liliopsida</taxon>
        <taxon>Zingiberales</taxon>
        <taxon>Musaceae</taxon>
        <taxon>Ensete</taxon>
    </lineage>
</organism>
<evidence type="ECO:0000313" key="2">
    <source>
        <dbReference type="Proteomes" id="UP000287651"/>
    </source>
</evidence>
<protein>
    <submittedName>
        <fullName evidence="1">Uncharacterized protein</fullName>
    </submittedName>
</protein>
<comment type="caution">
    <text evidence="1">The sequence shown here is derived from an EMBL/GenBank/DDBJ whole genome shotgun (WGS) entry which is preliminary data.</text>
</comment>